<evidence type="ECO:0000256" key="1">
    <source>
        <dbReference type="SAM" id="MobiDB-lite"/>
    </source>
</evidence>
<protein>
    <submittedName>
        <fullName evidence="2">Uncharacterized protein</fullName>
    </submittedName>
</protein>
<comment type="caution">
    <text evidence="2">The sequence shown here is derived from an EMBL/GenBank/DDBJ whole genome shotgun (WGS) entry which is preliminary data.</text>
</comment>
<keyword evidence="3" id="KW-1185">Reference proteome</keyword>
<feature type="region of interest" description="Disordered" evidence="1">
    <location>
        <begin position="101"/>
        <end position="134"/>
    </location>
</feature>
<dbReference type="EMBL" id="CAVLEF010000146">
    <property type="protein sequence ID" value="CAK1552521.1"/>
    <property type="molecule type" value="Genomic_DNA"/>
</dbReference>
<dbReference type="AlphaFoldDB" id="A0AAV1JUT8"/>
<evidence type="ECO:0000313" key="2">
    <source>
        <dbReference type="EMBL" id="CAK1552521.1"/>
    </source>
</evidence>
<feature type="region of interest" description="Disordered" evidence="1">
    <location>
        <begin position="32"/>
        <end position="65"/>
    </location>
</feature>
<feature type="compositionally biased region" description="Acidic residues" evidence="1">
    <location>
        <begin position="172"/>
        <end position="184"/>
    </location>
</feature>
<accession>A0AAV1JUT8</accession>
<reference evidence="2 3" key="1">
    <citation type="submission" date="2023-11" db="EMBL/GenBank/DDBJ databases">
        <authorList>
            <person name="Okamura Y."/>
        </authorList>
    </citation>
    <scope>NUCLEOTIDE SEQUENCE [LARGE SCALE GENOMIC DNA]</scope>
</reference>
<feature type="compositionally biased region" description="Basic and acidic residues" evidence="1">
    <location>
        <begin position="122"/>
        <end position="134"/>
    </location>
</feature>
<gene>
    <name evidence="2" type="ORF">LNINA_LOCUS11562</name>
</gene>
<name>A0AAV1JUT8_9NEOP</name>
<sequence>MREDKEITFIENTFIIIAFVLIATQCGAEAGRVKRDSSDSDDSQSDENGSSSSSSDSLADVDREPKHGHNNKGYYYWHPIWSYGGNTTSKVIKYDTKNVTDEPTTEMTAPSGDKGNDNTSLGEDKKGDDKDGNKKGVILQSNLVIIIACIILVQHETGANMIKKDEPHESLEDADTTPDDDEYDGYTSTVGETDDDKPEDASVPRLIVLICCISAIVARPDNYDAILSQRQNNILNKPQKVGPNVSANAVAAEESNVNNIGQNVLTGSGGLRKLRPQIVKDWPYDLLIVMAKARRIGNQIRLNSKVMISVGSLEPSE</sequence>
<evidence type="ECO:0000313" key="3">
    <source>
        <dbReference type="Proteomes" id="UP001497472"/>
    </source>
</evidence>
<dbReference type="Proteomes" id="UP001497472">
    <property type="component" value="Unassembled WGS sequence"/>
</dbReference>
<organism evidence="2 3">
    <name type="scientific">Leptosia nina</name>
    <dbReference type="NCBI Taxonomy" id="320188"/>
    <lineage>
        <taxon>Eukaryota</taxon>
        <taxon>Metazoa</taxon>
        <taxon>Ecdysozoa</taxon>
        <taxon>Arthropoda</taxon>
        <taxon>Hexapoda</taxon>
        <taxon>Insecta</taxon>
        <taxon>Pterygota</taxon>
        <taxon>Neoptera</taxon>
        <taxon>Endopterygota</taxon>
        <taxon>Lepidoptera</taxon>
        <taxon>Glossata</taxon>
        <taxon>Ditrysia</taxon>
        <taxon>Papilionoidea</taxon>
        <taxon>Pieridae</taxon>
        <taxon>Pierinae</taxon>
        <taxon>Leptosia</taxon>
    </lineage>
</organism>
<feature type="compositionally biased region" description="Low complexity" evidence="1">
    <location>
        <begin position="46"/>
        <end position="58"/>
    </location>
</feature>
<proteinExistence type="predicted"/>
<feature type="region of interest" description="Disordered" evidence="1">
    <location>
        <begin position="163"/>
        <end position="199"/>
    </location>
</feature>